<accession>A0A319BN80</accession>
<reference evidence="2" key="1">
    <citation type="submission" date="2016-12" db="EMBL/GenBank/DDBJ databases">
        <title>The genomes of Aspergillus section Nigri reveals drivers in fungal speciation.</title>
        <authorList>
            <consortium name="DOE Joint Genome Institute"/>
            <person name="Vesth T.C."/>
            <person name="Nybo J."/>
            <person name="Theobald S."/>
            <person name="Brandl J."/>
            <person name="Frisvad J.C."/>
            <person name="Nielsen K.F."/>
            <person name="Lyhne E.K."/>
            <person name="Kogle M.E."/>
            <person name="Kuo A."/>
            <person name="Riley R."/>
            <person name="Clum A."/>
            <person name="Nolan M."/>
            <person name="Lipzen A."/>
            <person name="Salamov A."/>
            <person name="Henrissat B."/>
            <person name="Wiebenga A."/>
            <person name="De Vries R.P."/>
            <person name="Grigoriev I.V."/>
            <person name="Mortensen U.H."/>
            <person name="Andersen M.R."/>
            <person name="Baker S.E."/>
        </authorList>
    </citation>
    <scope>NUCLEOTIDE SEQUENCE [LARGE SCALE GENOMIC DNA]</scope>
    <source>
        <strain evidence="2">CBS 113365</strain>
    </source>
</reference>
<proteinExistence type="predicted"/>
<protein>
    <submittedName>
        <fullName evidence="2">Uncharacterized protein</fullName>
    </submittedName>
</protein>
<dbReference type="GeneID" id="37206897"/>
<sequence length="143" mass="16211">MRQAPNKRLGKHVGIEDGEGKWQFAQGRAIECAKLLMWRDGGLLMSMNATGSGLYLDLGDKFRDVWTKPEETQGGRRQNRRIRKKGEGGVEHEDVGVERTPDGGAALEKARGRPVWMKWRWRGRGFRDFPCWSGKLAVLSLCL</sequence>
<organism evidence="2 3">
    <name type="scientific">Aspergillus vadensis (strain CBS 113365 / IMI 142717 / IBT 24658)</name>
    <dbReference type="NCBI Taxonomy" id="1448311"/>
    <lineage>
        <taxon>Eukaryota</taxon>
        <taxon>Fungi</taxon>
        <taxon>Dikarya</taxon>
        <taxon>Ascomycota</taxon>
        <taxon>Pezizomycotina</taxon>
        <taxon>Eurotiomycetes</taxon>
        <taxon>Eurotiomycetidae</taxon>
        <taxon>Eurotiales</taxon>
        <taxon>Aspergillaceae</taxon>
        <taxon>Aspergillus</taxon>
        <taxon>Aspergillus subgen. Circumdati</taxon>
    </lineage>
</organism>
<feature type="compositionally biased region" description="Basic and acidic residues" evidence="1">
    <location>
        <begin position="85"/>
        <end position="101"/>
    </location>
</feature>
<dbReference type="OrthoDB" id="10371474at2759"/>
<keyword evidence="3" id="KW-1185">Reference proteome</keyword>
<feature type="region of interest" description="Disordered" evidence="1">
    <location>
        <begin position="67"/>
        <end position="104"/>
    </location>
</feature>
<gene>
    <name evidence="2" type="ORF">BO88DRAFT_2644</name>
</gene>
<name>A0A319BN80_ASPVC</name>
<evidence type="ECO:0000313" key="3">
    <source>
        <dbReference type="Proteomes" id="UP000248405"/>
    </source>
</evidence>
<dbReference type="Proteomes" id="UP000248405">
    <property type="component" value="Unassembled WGS sequence"/>
</dbReference>
<dbReference type="AlphaFoldDB" id="A0A319BN80"/>
<dbReference type="RefSeq" id="XP_025567881.1">
    <property type="nucleotide sequence ID" value="XM_025702305.1"/>
</dbReference>
<dbReference type="EMBL" id="KZ821614">
    <property type="protein sequence ID" value="PYH74087.1"/>
    <property type="molecule type" value="Genomic_DNA"/>
</dbReference>
<evidence type="ECO:0000313" key="2">
    <source>
        <dbReference type="EMBL" id="PYH74087.1"/>
    </source>
</evidence>
<evidence type="ECO:0000256" key="1">
    <source>
        <dbReference type="SAM" id="MobiDB-lite"/>
    </source>
</evidence>